<evidence type="ECO:0008006" key="4">
    <source>
        <dbReference type="Google" id="ProtNLM"/>
    </source>
</evidence>
<organism evidence="2 3">
    <name type="scientific">Azohydromonas caseinilytica</name>
    <dbReference type="NCBI Taxonomy" id="2728836"/>
    <lineage>
        <taxon>Bacteria</taxon>
        <taxon>Pseudomonadati</taxon>
        <taxon>Pseudomonadota</taxon>
        <taxon>Betaproteobacteria</taxon>
        <taxon>Burkholderiales</taxon>
        <taxon>Sphaerotilaceae</taxon>
        <taxon>Azohydromonas</taxon>
    </lineage>
</organism>
<keyword evidence="1" id="KW-0175">Coiled coil</keyword>
<protein>
    <recommendedName>
        <fullName evidence="4">Mobilization protein</fullName>
    </recommendedName>
</protein>
<dbReference type="Proteomes" id="UP000574067">
    <property type="component" value="Unassembled WGS sequence"/>
</dbReference>
<name>A0A848FG11_9BURK</name>
<gene>
    <name evidence="2" type="ORF">HHL10_29845</name>
</gene>
<proteinExistence type="predicted"/>
<comment type="caution">
    <text evidence="2">The sequence shown here is derived from an EMBL/GenBank/DDBJ whole genome shotgun (WGS) entry which is preliminary data.</text>
</comment>
<dbReference type="AlphaFoldDB" id="A0A848FG11"/>
<dbReference type="EMBL" id="JABBFW010000068">
    <property type="protein sequence ID" value="NML19177.1"/>
    <property type="molecule type" value="Genomic_DNA"/>
</dbReference>
<accession>A0A848FG11</accession>
<evidence type="ECO:0000313" key="3">
    <source>
        <dbReference type="Proteomes" id="UP000574067"/>
    </source>
</evidence>
<sequence>MTRTLEQKIAALDAKIARLRHQSRKLEAGQKIILGGILLNAARNNPRVREWLLIEASKVVTRDADKKRLAPLLDELKQINS</sequence>
<evidence type="ECO:0000256" key="1">
    <source>
        <dbReference type="SAM" id="Coils"/>
    </source>
</evidence>
<evidence type="ECO:0000313" key="2">
    <source>
        <dbReference type="EMBL" id="NML19177.1"/>
    </source>
</evidence>
<keyword evidence="3" id="KW-1185">Reference proteome</keyword>
<feature type="coiled-coil region" evidence="1">
    <location>
        <begin position="2"/>
        <end position="29"/>
    </location>
</feature>
<reference evidence="2 3" key="1">
    <citation type="submission" date="2020-04" db="EMBL/GenBank/DDBJ databases">
        <title>Azohydromonas sp. isolated from soil.</title>
        <authorList>
            <person name="Dahal R.H."/>
        </authorList>
    </citation>
    <scope>NUCLEOTIDE SEQUENCE [LARGE SCALE GENOMIC DNA]</scope>
    <source>
        <strain evidence="2 3">G-1-1-14</strain>
    </source>
</reference>